<dbReference type="InterPro" id="IPR017452">
    <property type="entry name" value="GPCR_Rhodpsn_7TM"/>
</dbReference>
<comment type="subcellular location">
    <subcellularLocation>
        <location evidence="1">Membrane</location>
        <topology evidence="1">Multi-pass membrane protein</topology>
    </subcellularLocation>
</comment>
<keyword evidence="6" id="KW-0675">Receptor</keyword>
<dbReference type="GO" id="GO:0005886">
    <property type="term" value="C:plasma membrane"/>
    <property type="evidence" value="ECO:0007669"/>
    <property type="project" value="TreeGrafter"/>
</dbReference>
<dbReference type="GO" id="GO:0004930">
    <property type="term" value="F:G protein-coupled receptor activity"/>
    <property type="evidence" value="ECO:0007669"/>
    <property type="project" value="UniProtKB-KW"/>
</dbReference>
<evidence type="ECO:0000313" key="11">
    <source>
        <dbReference type="EMBL" id="CAF1575308.1"/>
    </source>
</evidence>
<dbReference type="Gene3D" id="1.20.1070.10">
    <property type="entry name" value="Rhodopsin 7-helix transmembrane proteins"/>
    <property type="match status" value="1"/>
</dbReference>
<sequence length="369" mass="42169">MSFSSNSYPTNTTVTASTYSWQVLEANTVMTVMDRYIQIILYIFGVCGSLLNVFTFLQKQLRSNPCSMYFLAASSCDFCICNLFILLTIIAYFDRQDYNRFVRTAFYCKFGSYTTFLFQCLSSIYICLASIDRYCTSSPHSKLRKLSSVKVSRLLIPSVFLLWALFSLHIPLSYDLRRYTPTSTNLQCTIQQNVSTFFVIIDGYFFALLNGAIIPFFLALFGLLIIRNIRHSRHRATAPQRTSINTGTGGRSTGTSTLSTTRPISRANQHLITMLLVQVSLTICLNLPYIVFYLNGIYNQVTVTVAYIVFKVMSNWFYYLNYCKTFYVNTLASQLFRSTLKQQLLFLLQKSKTKLVTAWSITPGGSARY</sequence>
<dbReference type="EMBL" id="CAJOBC010096441">
    <property type="protein sequence ID" value="CAF4440184.1"/>
    <property type="molecule type" value="Genomic_DNA"/>
</dbReference>
<keyword evidence="7" id="KW-0807">Transducer</keyword>
<comment type="caution">
    <text evidence="11">The sequence shown here is derived from an EMBL/GenBank/DDBJ whole genome shotgun (WGS) entry which is preliminary data.</text>
</comment>
<evidence type="ECO:0000256" key="9">
    <source>
        <dbReference type="SAM" id="Phobius"/>
    </source>
</evidence>
<keyword evidence="4" id="KW-0297">G-protein coupled receptor</keyword>
<evidence type="ECO:0000256" key="5">
    <source>
        <dbReference type="ARBA" id="ARBA00023136"/>
    </source>
</evidence>
<dbReference type="SUPFAM" id="SSF81321">
    <property type="entry name" value="Family A G protein-coupled receptor-like"/>
    <property type="match status" value="1"/>
</dbReference>
<organism evidence="11 13">
    <name type="scientific">Didymodactylos carnosus</name>
    <dbReference type="NCBI Taxonomy" id="1234261"/>
    <lineage>
        <taxon>Eukaryota</taxon>
        <taxon>Metazoa</taxon>
        <taxon>Spiralia</taxon>
        <taxon>Gnathifera</taxon>
        <taxon>Rotifera</taxon>
        <taxon>Eurotatoria</taxon>
        <taxon>Bdelloidea</taxon>
        <taxon>Philodinida</taxon>
        <taxon>Philodinidae</taxon>
        <taxon>Didymodactylos</taxon>
    </lineage>
</organism>
<dbReference type="Proteomes" id="UP000663829">
    <property type="component" value="Unassembled WGS sequence"/>
</dbReference>
<reference evidence="11" key="1">
    <citation type="submission" date="2021-02" db="EMBL/GenBank/DDBJ databases">
        <authorList>
            <person name="Nowell W R."/>
        </authorList>
    </citation>
    <scope>NUCLEOTIDE SEQUENCE</scope>
</reference>
<evidence type="ECO:0000259" key="10">
    <source>
        <dbReference type="PROSITE" id="PS50262"/>
    </source>
</evidence>
<evidence type="ECO:0000256" key="6">
    <source>
        <dbReference type="ARBA" id="ARBA00023170"/>
    </source>
</evidence>
<feature type="transmembrane region" description="Helical" evidence="9">
    <location>
        <begin position="113"/>
        <end position="131"/>
    </location>
</feature>
<keyword evidence="3 9" id="KW-1133">Transmembrane helix</keyword>
<dbReference type="PANTHER" id="PTHR24243:SF233">
    <property type="entry name" value="THYROTROPIN-RELEASING HORMONE RECEPTOR"/>
    <property type="match status" value="1"/>
</dbReference>
<keyword evidence="2 9" id="KW-0812">Transmembrane</keyword>
<keyword evidence="13" id="KW-1185">Reference proteome</keyword>
<feature type="transmembrane region" description="Helical" evidence="9">
    <location>
        <begin position="69"/>
        <end position="93"/>
    </location>
</feature>
<evidence type="ECO:0000313" key="12">
    <source>
        <dbReference type="EMBL" id="CAF4440184.1"/>
    </source>
</evidence>
<evidence type="ECO:0000256" key="1">
    <source>
        <dbReference type="ARBA" id="ARBA00004141"/>
    </source>
</evidence>
<dbReference type="InterPro" id="IPR000276">
    <property type="entry name" value="GPCR_Rhodpsn"/>
</dbReference>
<protein>
    <recommendedName>
        <fullName evidence="10">G-protein coupled receptors family 1 profile domain-containing protein</fullName>
    </recommendedName>
</protein>
<proteinExistence type="predicted"/>
<dbReference type="AlphaFoldDB" id="A0A815YXY0"/>
<dbReference type="OrthoDB" id="10043806at2759"/>
<feature type="transmembrane region" description="Helical" evidence="9">
    <location>
        <begin position="271"/>
        <end position="291"/>
    </location>
</feature>
<feature type="transmembrane region" description="Helical" evidence="9">
    <location>
        <begin position="204"/>
        <end position="226"/>
    </location>
</feature>
<evidence type="ECO:0000256" key="7">
    <source>
        <dbReference type="ARBA" id="ARBA00023224"/>
    </source>
</evidence>
<dbReference type="EMBL" id="CAJNOQ010030565">
    <property type="protein sequence ID" value="CAF1575308.1"/>
    <property type="molecule type" value="Genomic_DNA"/>
</dbReference>
<feature type="region of interest" description="Disordered" evidence="8">
    <location>
        <begin position="237"/>
        <end position="260"/>
    </location>
</feature>
<feature type="transmembrane region" description="Helical" evidence="9">
    <location>
        <begin position="151"/>
        <end position="172"/>
    </location>
</feature>
<gene>
    <name evidence="11" type="ORF">GPM918_LOCUS40684</name>
    <name evidence="12" type="ORF">SRO942_LOCUS41656</name>
</gene>
<evidence type="ECO:0000256" key="2">
    <source>
        <dbReference type="ARBA" id="ARBA00022692"/>
    </source>
</evidence>
<feature type="domain" description="G-protein coupled receptors family 1 profile" evidence="10">
    <location>
        <begin position="48"/>
        <end position="329"/>
    </location>
</feature>
<dbReference type="Pfam" id="PF00001">
    <property type="entry name" value="7tm_1"/>
    <property type="match status" value="1"/>
</dbReference>
<accession>A0A815YXY0</accession>
<feature type="transmembrane region" description="Helical" evidence="9">
    <location>
        <begin position="36"/>
        <end position="57"/>
    </location>
</feature>
<name>A0A815YXY0_9BILA</name>
<keyword evidence="5 9" id="KW-0472">Membrane</keyword>
<feature type="transmembrane region" description="Helical" evidence="9">
    <location>
        <begin position="297"/>
        <end position="319"/>
    </location>
</feature>
<evidence type="ECO:0000256" key="4">
    <source>
        <dbReference type="ARBA" id="ARBA00023040"/>
    </source>
</evidence>
<dbReference type="Proteomes" id="UP000681722">
    <property type="component" value="Unassembled WGS sequence"/>
</dbReference>
<evidence type="ECO:0000256" key="3">
    <source>
        <dbReference type="ARBA" id="ARBA00022989"/>
    </source>
</evidence>
<dbReference type="PANTHER" id="PTHR24243">
    <property type="entry name" value="G-PROTEIN COUPLED RECEPTOR"/>
    <property type="match status" value="1"/>
</dbReference>
<dbReference type="PROSITE" id="PS50262">
    <property type="entry name" value="G_PROTEIN_RECEP_F1_2"/>
    <property type="match status" value="1"/>
</dbReference>
<evidence type="ECO:0000313" key="13">
    <source>
        <dbReference type="Proteomes" id="UP000663829"/>
    </source>
</evidence>
<evidence type="ECO:0000256" key="8">
    <source>
        <dbReference type="SAM" id="MobiDB-lite"/>
    </source>
</evidence>